<dbReference type="GO" id="GO:0051604">
    <property type="term" value="P:protein maturation"/>
    <property type="evidence" value="ECO:0007669"/>
    <property type="project" value="TreeGrafter"/>
</dbReference>
<dbReference type="PANTHER" id="PTHR37689:SF1">
    <property type="entry name" value="PROTEIN FDHE"/>
    <property type="match status" value="1"/>
</dbReference>
<dbReference type="InterPro" id="IPR006452">
    <property type="entry name" value="Formate_DH_accessory"/>
</dbReference>
<sequence length="293" mass="32630">MNFDLEKERRGLDRKLEALRKKEFIPAALLDIVARTAQLQLEARAKVQVTLPAGLTAADTHAQGAPLLPREHFPYDKAVTAETFGKLLALMAASGGSMAAGAQALHKALEAREFSLEEACSALLQDDQLFFADWSARMPEAPSFVRFLVQGSMVPSLMAVSDLLAQQRDTASVWAHGHCPHCGSMPLVASLKQKEGFRYLTCSLCRHEYRAKRLQCPFCGEDDHKKLEYFKAEGEPGFEVHVCRSCHCYLKTSDFRDMDRQSVPVLDDLESLALDILAREQGFVRPTQSAWGF</sequence>
<feature type="domain" description="FdhE central" evidence="2">
    <location>
        <begin position="178"/>
        <end position="213"/>
    </location>
</feature>
<proteinExistence type="predicted"/>
<dbReference type="HOGENOM" id="CLU_071015_1_1_7"/>
<evidence type="ECO:0000259" key="3">
    <source>
        <dbReference type="Pfam" id="PF24860"/>
    </source>
</evidence>
<dbReference type="RefSeq" id="WP_011366789.1">
    <property type="nucleotide sequence ID" value="NC_007519.1"/>
</dbReference>
<protein>
    <submittedName>
        <fullName evidence="4">Formate dehydrogenase accessory protein</fullName>
    </submittedName>
</protein>
<keyword evidence="1" id="KW-0963">Cytoplasm</keyword>
<organism evidence="4 5">
    <name type="scientific">Oleidesulfovibrio alaskensis (strain ATCC BAA-1058 / DSM 17464 / G20)</name>
    <name type="common">Desulfovibrio alaskensis</name>
    <dbReference type="NCBI Taxonomy" id="207559"/>
    <lineage>
        <taxon>Bacteria</taxon>
        <taxon>Pseudomonadati</taxon>
        <taxon>Thermodesulfobacteriota</taxon>
        <taxon>Desulfovibrionia</taxon>
        <taxon>Desulfovibrionales</taxon>
        <taxon>Desulfovibrionaceae</taxon>
        <taxon>Oleidesulfovibrio</taxon>
    </lineage>
</organism>
<dbReference type="InterPro" id="IPR056797">
    <property type="entry name" value="FdhE_central"/>
</dbReference>
<feature type="domain" description="FdhE C-terminal" evidence="3">
    <location>
        <begin position="215"/>
        <end position="287"/>
    </location>
</feature>
<name>Q314Y9_OLEA2</name>
<dbReference type="Gene3D" id="3.90.1670.10">
    <property type="entry name" value="FdhE-like domain"/>
    <property type="match status" value="1"/>
</dbReference>
<dbReference type="Pfam" id="PF24860">
    <property type="entry name" value="FdhE_C"/>
    <property type="match status" value="1"/>
</dbReference>
<dbReference type="PANTHER" id="PTHR37689">
    <property type="entry name" value="PROTEIN FDHE"/>
    <property type="match status" value="1"/>
</dbReference>
<keyword evidence="5" id="KW-1185">Reference proteome</keyword>
<dbReference type="GO" id="GO:0005829">
    <property type="term" value="C:cytosol"/>
    <property type="evidence" value="ECO:0007669"/>
    <property type="project" value="TreeGrafter"/>
</dbReference>
<dbReference type="EMBL" id="CP000112">
    <property type="protein sequence ID" value="ABB37507.1"/>
    <property type="molecule type" value="Genomic_DNA"/>
</dbReference>
<reference evidence="4 5" key="1">
    <citation type="journal article" date="2011" name="J. Bacteriol.">
        <title>Complete genome sequence and updated annotation of Desulfovibrio alaskensis G20.</title>
        <authorList>
            <person name="Hauser L.J."/>
            <person name="Land M.L."/>
            <person name="Brown S.D."/>
            <person name="Larimer F."/>
            <person name="Keller K.L."/>
            <person name="Rapp-Giles B.J."/>
            <person name="Price M.N."/>
            <person name="Lin M."/>
            <person name="Bruce D.C."/>
            <person name="Detter J.C."/>
            <person name="Tapia R."/>
            <person name="Han C.S."/>
            <person name="Goodwin L.A."/>
            <person name="Cheng J.F."/>
            <person name="Pitluck S."/>
            <person name="Copeland A."/>
            <person name="Lucas S."/>
            <person name="Nolan M."/>
            <person name="Lapidus A.L."/>
            <person name="Palumbo A.V."/>
            <person name="Wall J.D."/>
        </authorList>
    </citation>
    <scope>NUCLEOTIDE SEQUENCE [LARGE SCALE GENOMIC DNA]</scope>
    <source>
        <strain evidence="5">ATCC BAA 1058 / DSM 17464 / G20</strain>
    </source>
</reference>
<dbReference type="STRING" id="207559.Dde_0706"/>
<dbReference type="CDD" id="cd16341">
    <property type="entry name" value="FdhE"/>
    <property type="match status" value="1"/>
</dbReference>
<dbReference type="GO" id="GO:0008199">
    <property type="term" value="F:ferric iron binding"/>
    <property type="evidence" value="ECO:0007669"/>
    <property type="project" value="TreeGrafter"/>
</dbReference>
<dbReference type="Proteomes" id="UP000002710">
    <property type="component" value="Chromosome"/>
</dbReference>
<dbReference type="InterPro" id="IPR024064">
    <property type="entry name" value="FdhE-like_sf"/>
</dbReference>
<dbReference type="Pfam" id="PF24859">
    <property type="entry name" value="FdhE_central"/>
    <property type="match status" value="1"/>
</dbReference>
<dbReference type="KEGG" id="dde:Dde_0706"/>
<gene>
    <name evidence="4" type="ordered locus">Dde_0706</name>
</gene>
<accession>Q314Y9</accession>
<dbReference type="InterPro" id="IPR056796">
    <property type="entry name" value="FdhE_C"/>
</dbReference>
<evidence type="ECO:0000259" key="2">
    <source>
        <dbReference type="Pfam" id="PF24859"/>
    </source>
</evidence>
<evidence type="ECO:0000256" key="1">
    <source>
        <dbReference type="ARBA" id="ARBA00022490"/>
    </source>
</evidence>
<evidence type="ECO:0000313" key="5">
    <source>
        <dbReference type="Proteomes" id="UP000002710"/>
    </source>
</evidence>
<dbReference type="SMR" id="Q314Y9"/>
<dbReference type="SUPFAM" id="SSF144020">
    <property type="entry name" value="FdhE-like"/>
    <property type="match status" value="1"/>
</dbReference>
<dbReference type="AlphaFoldDB" id="Q314Y9"/>
<evidence type="ECO:0000313" key="4">
    <source>
        <dbReference type="EMBL" id="ABB37507.1"/>
    </source>
</evidence>
<dbReference type="eggNOG" id="COG3058">
    <property type="taxonomic scope" value="Bacteria"/>
</dbReference>